<organism evidence="5 6">
    <name type="scientific">Desulfosporosinus metallidurans</name>
    <dbReference type="NCBI Taxonomy" id="1888891"/>
    <lineage>
        <taxon>Bacteria</taxon>
        <taxon>Bacillati</taxon>
        <taxon>Bacillota</taxon>
        <taxon>Clostridia</taxon>
        <taxon>Eubacteriales</taxon>
        <taxon>Desulfitobacteriaceae</taxon>
        <taxon>Desulfosporosinus</taxon>
    </lineage>
</organism>
<dbReference type="EMBL" id="MLBF01000002">
    <property type="protein sequence ID" value="OLN33739.1"/>
    <property type="molecule type" value="Genomic_DNA"/>
</dbReference>
<dbReference type="PROSITE" id="PS50949">
    <property type="entry name" value="HTH_GNTR"/>
    <property type="match status" value="1"/>
</dbReference>
<sequence length="243" mass="27203">MGRIHQNGKSLSDLVRLELLDEIRRGKYLIDSRLPNEEQLAKELGVSRNTLREALRVLESNGVVEKKQGLGTFVRGESSPKVKPGLEVLFRVTDAIAELGMIPGTSEIEIRSSSADARVAEKLGVSEGALVNQLRRVRTADGVPVVYCIDMFSPHVGELDLEKLKSSIFTYLEEIKGIRITYASTDIRPIVAGKELADKLLVSAASPLLLLDEVHFDKFDQPIFYSRLFFRSDYFVFHVARSR</sequence>
<dbReference type="CDD" id="cd07377">
    <property type="entry name" value="WHTH_GntR"/>
    <property type="match status" value="1"/>
</dbReference>
<evidence type="ECO:0000259" key="4">
    <source>
        <dbReference type="PROSITE" id="PS50949"/>
    </source>
</evidence>
<dbReference type="InterPro" id="IPR011663">
    <property type="entry name" value="UTRA"/>
</dbReference>
<evidence type="ECO:0000256" key="1">
    <source>
        <dbReference type="ARBA" id="ARBA00023015"/>
    </source>
</evidence>
<accession>A0A1Q8R2C6</accession>
<dbReference type="InterPro" id="IPR001845">
    <property type="entry name" value="HTH_ArsR_DNA-bd_dom"/>
</dbReference>
<dbReference type="InterPro" id="IPR036390">
    <property type="entry name" value="WH_DNA-bd_sf"/>
</dbReference>
<dbReference type="SMART" id="SM00866">
    <property type="entry name" value="UTRA"/>
    <property type="match status" value="1"/>
</dbReference>
<dbReference type="Gene3D" id="1.10.10.10">
    <property type="entry name" value="Winged helix-like DNA-binding domain superfamily/Winged helix DNA-binding domain"/>
    <property type="match status" value="1"/>
</dbReference>
<dbReference type="SUPFAM" id="SSF46785">
    <property type="entry name" value="Winged helix' DNA-binding domain"/>
    <property type="match status" value="1"/>
</dbReference>
<dbReference type="InterPro" id="IPR028978">
    <property type="entry name" value="Chorismate_lyase_/UTRA_dom_sf"/>
</dbReference>
<dbReference type="AlphaFoldDB" id="A0A1Q8R2C6"/>
<dbReference type="InterPro" id="IPR000524">
    <property type="entry name" value="Tscrpt_reg_HTH_GntR"/>
</dbReference>
<dbReference type="SMART" id="SM00418">
    <property type="entry name" value="HTH_ARSR"/>
    <property type="match status" value="1"/>
</dbReference>
<proteinExistence type="predicted"/>
<dbReference type="GO" id="GO:0045892">
    <property type="term" value="P:negative regulation of DNA-templated transcription"/>
    <property type="evidence" value="ECO:0007669"/>
    <property type="project" value="TreeGrafter"/>
</dbReference>
<dbReference type="OrthoDB" id="457376at2"/>
<protein>
    <submittedName>
        <fullName evidence="5">Transcriptional regulator in cluster with Zn-dependent hydrolase</fullName>
    </submittedName>
</protein>
<dbReference type="SUPFAM" id="SSF64288">
    <property type="entry name" value="Chorismate lyase-like"/>
    <property type="match status" value="1"/>
</dbReference>
<keyword evidence="6" id="KW-1185">Reference proteome</keyword>
<evidence type="ECO:0000313" key="6">
    <source>
        <dbReference type="Proteomes" id="UP000186102"/>
    </source>
</evidence>
<keyword evidence="2" id="KW-0238">DNA-binding</keyword>
<dbReference type="STRING" id="1888891.DSOL_0449"/>
<name>A0A1Q8R2C6_9FIRM</name>
<dbReference type="InterPro" id="IPR036388">
    <property type="entry name" value="WH-like_DNA-bd_sf"/>
</dbReference>
<keyword evidence="3" id="KW-0804">Transcription</keyword>
<dbReference type="Pfam" id="PF00392">
    <property type="entry name" value="GntR"/>
    <property type="match status" value="1"/>
</dbReference>
<keyword evidence="1" id="KW-0805">Transcription regulation</keyword>
<evidence type="ECO:0000256" key="3">
    <source>
        <dbReference type="ARBA" id="ARBA00023163"/>
    </source>
</evidence>
<feature type="domain" description="HTH gntR-type" evidence="4">
    <location>
        <begin position="9"/>
        <end position="77"/>
    </location>
</feature>
<gene>
    <name evidence="5" type="ORF">DSOL_0449</name>
</gene>
<reference evidence="5 6" key="1">
    <citation type="submission" date="2016-09" db="EMBL/GenBank/DDBJ databases">
        <title>Complete genome of Desulfosporosinus sp. OL.</title>
        <authorList>
            <person name="Mardanov A."/>
            <person name="Beletsky A."/>
            <person name="Panova A."/>
            <person name="Karnachuk O."/>
            <person name="Ravin N."/>
        </authorList>
    </citation>
    <scope>NUCLEOTIDE SEQUENCE [LARGE SCALE GENOMIC DNA]</scope>
    <source>
        <strain evidence="5 6">OL</strain>
    </source>
</reference>
<evidence type="ECO:0000313" key="5">
    <source>
        <dbReference type="EMBL" id="OLN33739.1"/>
    </source>
</evidence>
<dbReference type="Proteomes" id="UP000186102">
    <property type="component" value="Unassembled WGS sequence"/>
</dbReference>
<dbReference type="RefSeq" id="WP_075363254.1">
    <property type="nucleotide sequence ID" value="NZ_MLBF01000002.1"/>
</dbReference>
<dbReference type="PRINTS" id="PR00035">
    <property type="entry name" value="HTHGNTR"/>
</dbReference>
<dbReference type="InterPro" id="IPR050679">
    <property type="entry name" value="Bact_HTH_transcr_reg"/>
</dbReference>
<dbReference type="SMART" id="SM00345">
    <property type="entry name" value="HTH_GNTR"/>
    <property type="match status" value="1"/>
</dbReference>
<keyword evidence="5" id="KW-0378">Hydrolase</keyword>
<dbReference type="Gene3D" id="3.40.1410.10">
    <property type="entry name" value="Chorismate lyase-like"/>
    <property type="match status" value="1"/>
</dbReference>
<evidence type="ECO:0000256" key="2">
    <source>
        <dbReference type="ARBA" id="ARBA00023125"/>
    </source>
</evidence>
<comment type="caution">
    <text evidence="5">The sequence shown here is derived from an EMBL/GenBank/DDBJ whole genome shotgun (WGS) entry which is preliminary data.</text>
</comment>
<dbReference type="PANTHER" id="PTHR44846:SF17">
    <property type="entry name" value="GNTR-FAMILY TRANSCRIPTIONAL REGULATOR"/>
    <property type="match status" value="1"/>
</dbReference>
<dbReference type="GO" id="GO:0003677">
    <property type="term" value="F:DNA binding"/>
    <property type="evidence" value="ECO:0007669"/>
    <property type="project" value="UniProtKB-KW"/>
</dbReference>
<dbReference type="GO" id="GO:0003700">
    <property type="term" value="F:DNA-binding transcription factor activity"/>
    <property type="evidence" value="ECO:0007669"/>
    <property type="project" value="InterPro"/>
</dbReference>
<dbReference type="PANTHER" id="PTHR44846">
    <property type="entry name" value="MANNOSYL-D-GLYCERATE TRANSPORT/METABOLISM SYSTEM REPRESSOR MNGR-RELATED"/>
    <property type="match status" value="1"/>
</dbReference>
<dbReference type="GO" id="GO:0016787">
    <property type="term" value="F:hydrolase activity"/>
    <property type="evidence" value="ECO:0007669"/>
    <property type="project" value="UniProtKB-KW"/>
</dbReference>
<dbReference type="Pfam" id="PF07702">
    <property type="entry name" value="UTRA"/>
    <property type="match status" value="1"/>
</dbReference>